<sequence>MVLAFGAENPNSVLNLLRTHGLTQNHIIHLISSRPLLLSADLDNTLKPNMELFKFLGLGSLALPSPKYSPNTQLC</sequence>
<evidence type="ECO:0000313" key="1">
    <source>
        <dbReference type="EMBL" id="KAG6633307.1"/>
    </source>
</evidence>
<keyword evidence="2" id="KW-1185">Reference proteome</keyword>
<accession>A0A8T1NWY1</accession>
<protein>
    <submittedName>
        <fullName evidence="1">Uncharacterized protein</fullName>
    </submittedName>
</protein>
<name>A0A8T1NWY1_CARIL</name>
<evidence type="ECO:0000313" key="2">
    <source>
        <dbReference type="Proteomes" id="UP000811609"/>
    </source>
</evidence>
<comment type="caution">
    <text evidence="1">The sequence shown here is derived from an EMBL/GenBank/DDBJ whole genome shotgun (WGS) entry which is preliminary data.</text>
</comment>
<reference evidence="1" key="1">
    <citation type="submission" date="2020-12" db="EMBL/GenBank/DDBJ databases">
        <title>WGS assembly of Carya illinoinensis cv. Pawnee.</title>
        <authorList>
            <person name="Platts A."/>
            <person name="Shu S."/>
            <person name="Wright S."/>
            <person name="Barry K."/>
            <person name="Edger P."/>
            <person name="Pires J.C."/>
            <person name="Schmutz J."/>
        </authorList>
    </citation>
    <scope>NUCLEOTIDE SEQUENCE</scope>
    <source>
        <tissue evidence="1">Leaf</tissue>
    </source>
</reference>
<dbReference type="EMBL" id="CM031820">
    <property type="protein sequence ID" value="KAG6633307.1"/>
    <property type="molecule type" value="Genomic_DNA"/>
</dbReference>
<proteinExistence type="predicted"/>
<dbReference type="Proteomes" id="UP000811609">
    <property type="component" value="Chromosome 12"/>
</dbReference>
<organism evidence="1 2">
    <name type="scientific">Carya illinoinensis</name>
    <name type="common">Pecan</name>
    <dbReference type="NCBI Taxonomy" id="32201"/>
    <lineage>
        <taxon>Eukaryota</taxon>
        <taxon>Viridiplantae</taxon>
        <taxon>Streptophyta</taxon>
        <taxon>Embryophyta</taxon>
        <taxon>Tracheophyta</taxon>
        <taxon>Spermatophyta</taxon>
        <taxon>Magnoliopsida</taxon>
        <taxon>eudicotyledons</taxon>
        <taxon>Gunneridae</taxon>
        <taxon>Pentapetalae</taxon>
        <taxon>rosids</taxon>
        <taxon>fabids</taxon>
        <taxon>Fagales</taxon>
        <taxon>Juglandaceae</taxon>
        <taxon>Carya</taxon>
    </lineage>
</organism>
<gene>
    <name evidence="1" type="ORF">CIPAW_12G039600</name>
</gene>
<dbReference type="AlphaFoldDB" id="A0A8T1NWY1"/>